<proteinExistence type="predicted"/>
<protein>
    <recommendedName>
        <fullName evidence="2">Predicted pPIWI-associating nuclease domain-containing protein</fullName>
    </recommendedName>
</protein>
<evidence type="ECO:0000259" key="2">
    <source>
        <dbReference type="Pfam" id="PF18165"/>
    </source>
</evidence>
<reference evidence="3 4" key="1">
    <citation type="submission" date="2018-03" db="EMBL/GenBank/DDBJ databases">
        <title>Genomic Encyclopedia of Archaeal and Bacterial Type Strains, Phase II (KMG-II): from individual species to whole genera.</title>
        <authorList>
            <person name="Goeker M."/>
        </authorList>
    </citation>
    <scope>NUCLEOTIDE SEQUENCE [LARGE SCALE GENOMIC DNA]</scope>
    <source>
        <strain evidence="3 4">DSM 45601</strain>
    </source>
</reference>
<accession>A0A2T0Q2Z5</accession>
<organism evidence="3 4">
    <name type="scientific">Allonocardiopsis opalescens</name>
    <dbReference type="NCBI Taxonomy" id="1144618"/>
    <lineage>
        <taxon>Bacteria</taxon>
        <taxon>Bacillati</taxon>
        <taxon>Actinomycetota</taxon>
        <taxon>Actinomycetes</taxon>
        <taxon>Streptosporangiales</taxon>
        <taxon>Allonocardiopsis</taxon>
    </lineage>
</organism>
<comment type="caution">
    <text evidence="3">The sequence shown here is derived from an EMBL/GenBank/DDBJ whole genome shotgun (WGS) entry which is preliminary data.</text>
</comment>
<dbReference type="EMBL" id="PVZC01000005">
    <property type="protein sequence ID" value="PRX98159.1"/>
    <property type="molecule type" value="Genomic_DNA"/>
</dbReference>
<gene>
    <name evidence="3" type="ORF">CLV72_105512</name>
</gene>
<evidence type="ECO:0000313" key="4">
    <source>
        <dbReference type="Proteomes" id="UP000237846"/>
    </source>
</evidence>
<evidence type="ECO:0000256" key="1">
    <source>
        <dbReference type="SAM" id="Coils"/>
    </source>
</evidence>
<evidence type="ECO:0000313" key="3">
    <source>
        <dbReference type="EMBL" id="PRX98159.1"/>
    </source>
</evidence>
<dbReference type="InterPro" id="IPR040556">
    <property type="entry name" value="pP_pnuc_1"/>
</dbReference>
<sequence>MCTGCAPRTLDMHPPCSYSQHIDAVQAVEHETPLSHIASQAGAPSLVGDSPPPVVVTHHVRRLVRCVSVRPSPTGPRSVGGRTHTGEMVRKMTPAQLRAALQKAQRKQKQAISNYNREARKYNAAVKKAVDDYNREVRNYNSKARAHNRQIESQRHRLDQEIRRLNSRPTGSTFTNVRTSTQSFVRTYNSVDASLATQSLSPTEEHLLNLVSDEAANSVYLVNALDGDGSPQDDLSEADLRAPSMTVELSTFGNDLVQRWTGALFSLSPANPDAARHFCTSAREVVVKILDTSAPDDEVKKSDPNCEITKQGAVTRRAKISYLLSRHGVNTEQIADAVNEDVNNLLSLFRTFNDGTHGHAGRFTITELTAIRTRVESAISFLHRVVSEP</sequence>
<dbReference type="Pfam" id="PF18165">
    <property type="entry name" value="pP_pnuc_1"/>
    <property type="match status" value="1"/>
</dbReference>
<keyword evidence="1" id="KW-0175">Coiled coil</keyword>
<dbReference type="Proteomes" id="UP000237846">
    <property type="component" value="Unassembled WGS sequence"/>
</dbReference>
<keyword evidence="4" id="KW-1185">Reference proteome</keyword>
<feature type="coiled-coil region" evidence="1">
    <location>
        <begin position="98"/>
        <end position="168"/>
    </location>
</feature>
<name>A0A2T0Q2Z5_9ACTN</name>
<feature type="domain" description="Predicted pPIWI-associating nuclease" evidence="2">
    <location>
        <begin position="250"/>
        <end position="382"/>
    </location>
</feature>
<dbReference type="AlphaFoldDB" id="A0A2T0Q2Z5"/>